<organism evidence="1 2">
    <name type="scientific">Chilo suppressalis</name>
    <name type="common">Asiatic rice borer moth</name>
    <dbReference type="NCBI Taxonomy" id="168631"/>
    <lineage>
        <taxon>Eukaryota</taxon>
        <taxon>Metazoa</taxon>
        <taxon>Ecdysozoa</taxon>
        <taxon>Arthropoda</taxon>
        <taxon>Hexapoda</taxon>
        <taxon>Insecta</taxon>
        <taxon>Pterygota</taxon>
        <taxon>Neoptera</taxon>
        <taxon>Endopterygota</taxon>
        <taxon>Lepidoptera</taxon>
        <taxon>Glossata</taxon>
        <taxon>Ditrysia</taxon>
        <taxon>Pyraloidea</taxon>
        <taxon>Crambidae</taxon>
        <taxon>Crambinae</taxon>
        <taxon>Chilo</taxon>
    </lineage>
</organism>
<keyword evidence="2" id="KW-1185">Reference proteome</keyword>
<proteinExistence type="predicted"/>
<gene>
    <name evidence="1" type="ORF">CHILSU_LOCUS6938</name>
</gene>
<accession>A0ABN8B502</accession>
<sequence>MFLLKWFLKYHHHHPINVSTAGAQAFPMDGIERLGHDPPRGPSVDWWTTAAAAIPAATAVDSLTFPALPRLQGPREALESYLVTETYYHQQQAVLLTSDKSVSDSDHLHFIGYTPVSDTGGKTSFDLESESDLVVINNPKLSPIYASAEQKDVLEKVGALIKNHEISSRQFLTNKPAKMYCVSKLKFYHRHHKLITTAGAQDFPMDGIRERVATNHAGPVAIVILIRFSHFPSSQSKLSHDVTVTQIDQDFIDSKTAFPMDGIGRLGHDPPRGPSADWRVLMTAYAAGTNGLTCLPKHGGTRDSKFLVTHPMTDHCESC</sequence>
<protein>
    <submittedName>
        <fullName evidence="1">Uncharacterized protein</fullName>
    </submittedName>
</protein>
<dbReference type="Proteomes" id="UP001153292">
    <property type="component" value="Chromosome 25"/>
</dbReference>
<reference evidence="1" key="1">
    <citation type="submission" date="2021-12" db="EMBL/GenBank/DDBJ databases">
        <authorList>
            <person name="King R."/>
        </authorList>
    </citation>
    <scope>NUCLEOTIDE SEQUENCE</scope>
</reference>
<name>A0ABN8B502_CHISP</name>
<dbReference type="EMBL" id="OU963918">
    <property type="protein sequence ID" value="CAH0403655.1"/>
    <property type="molecule type" value="Genomic_DNA"/>
</dbReference>
<evidence type="ECO:0000313" key="2">
    <source>
        <dbReference type="Proteomes" id="UP001153292"/>
    </source>
</evidence>
<evidence type="ECO:0000313" key="1">
    <source>
        <dbReference type="EMBL" id="CAH0403655.1"/>
    </source>
</evidence>